<dbReference type="eggNOG" id="ENOG5033ZS1">
    <property type="taxonomic scope" value="Bacteria"/>
</dbReference>
<evidence type="ECO:0000313" key="2">
    <source>
        <dbReference type="EMBL" id="AAM72513.1"/>
    </source>
</evidence>
<dbReference type="EMBL" id="AE006470">
    <property type="protein sequence ID" value="AAM72513.1"/>
    <property type="molecule type" value="Genomic_DNA"/>
</dbReference>
<dbReference type="OrthoDB" id="6058143at2"/>
<keyword evidence="3" id="KW-1185">Reference proteome</keyword>
<organism evidence="2 3">
    <name type="scientific">Chlorobaculum tepidum (strain ATCC 49652 / DSM 12025 / NBRC 103806 / TLS)</name>
    <name type="common">Chlorobium tepidum</name>
    <dbReference type="NCBI Taxonomy" id="194439"/>
    <lineage>
        <taxon>Bacteria</taxon>
        <taxon>Pseudomonadati</taxon>
        <taxon>Chlorobiota</taxon>
        <taxon>Chlorobiia</taxon>
        <taxon>Chlorobiales</taxon>
        <taxon>Chlorobiaceae</taxon>
        <taxon>Chlorobaculum</taxon>
    </lineage>
</organism>
<reference evidence="2 3" key="1">
    <citation type="journal article" date="2002" name="Proc. Natl. Acad. Sci. U.S.A.">
        <title>The complete genome sequence of Chlorobium tepidum TLS, a photosynthetic, anaerobic, green-sulfur bacterium.</title>
        <authorList>
            <person name="Eisen J.A."/>
            <person name="Nelson K.E."/>
            <person name="Paulsen I.T."/>
            <person name="Heidelberg J.F."/>
            <person name="Wu M."/>
            <person name="Dodson R.J."/>
            <person name="Deboy R."/>
            <person name="Gwinn M.L."/>
            <person name="Nelson W.C."/>
            <person name="Haft D.H."/>
            <person name="Hickey E.K."/>
            <person name="Peterson J.D."/>
            <person name="Durkin A.S."/>
            <person name="Kolonay J.L."/>
            <person name="Yang F."/>
            <person name="Holt I."/>
            <person name="Umayam L.A."/>
            <person name="Mason T."/>
            <person name="Brenner M."/>
            <person name="Shea T.P."/>
            <person name="Parksey D."/>
            <person name="Nierman W.C."/>
            <person name="Feldblyum T.V."/>
            <person name="Hansen C.L."/>
            <person name="Craven M.B."/>
            <person name="Radune D."/>
            <person name="Vamathevan J."/>
            <person name="Khouri H."/>
            <person name="White O."/>
            <person name="Gruber T.M."/>
            <person name="Ketchum K.A."/>
            <person name="Venter J.C."/>
            <person name="Tettelin H."/>
            <person name="Bryant D.A."/>
            <person name="Fraser C.M."/>
        </authorList>
    </citation>
    <scope>NUCLEOTIDE SEQUENCE [LARGE SCALE GENOMIC DNA]</scope>
    <source>
        <strain evidence="3">ATCC 49652 / DSM 12025 / NBRC 103806 / TLS</strain>
    </source>
</reference>
<dbReference type="EnsemblBacteria" id="AAM72513">
    <property type="protein sequence ID" value="AAM72513"/>
    <property type="gene ID" value="CT1283"/>
</dbReference>
<dbReference type="HOGENOM" id="CLU_1432215_0_0_10"/>
<evidence type="ECO:0000256" key="1">
    <source>
        <dbReference type="SAM" id="SignalP"/>
    </source>
</evidence>
<accession>Q8KCX4</accession>
<feature type="chain" id="PRO_5004309164" description="DUF4410 domain-containing protein" evidence="1">
    <location>
        <begin position="23"/>
        <end position="189"/>
    </location>
</feature>
<name>Q8KCX4_CHLTE</name>
<feature type="signal peptide" evidence="1">
    <location>
        <begin position="1"/>
        <end position="22"/>
    </location>
</feature>
<evidence type="ECO:0008006" key="4">
    <source>
        <dbReference type="Google" id="ProtNLM"/>
    </source>
</evidence>
<protein>
    <recommendedName>
        <fullName evidence="4">DUF4410 domain-containing protein</fullName>
    </recommendedName>
</protein>
<gene>
    <name evidence="2" type="ordered locus">CT1283</name>
</gene>
<evidence type="ECO:0000313" key="3">
    <source>
        <dbReference type="Proteomes" id="UP000001007"/>
    </source>
</evidence>
<sequence>MKKLFILFAFVFLAACGSTSSIQDKEGKSTKIDLSMYDNVVILDFTDATKKHNMPAFAGRNFADRIAASVKEKGVFKVVSREPLADKSIVVSGTITKYEEGNGALRLLIGFGAGSSYFNANVHFTDSLNQQELGKVFVDKQSWALGGIAASTQTVDGYMNEAAKKIAKELADAKNYHCEPNTSAQTETK</sequence>
<proteinExistence type="predicted"/>
<dbReference type="Proteomes" id="UP000001007">
    <property type="component" value="Chromosome"/>
</dbReference>
<dbReference type="KEGG" id="cte:CT1283"/>
<dbReference type="RefSeq" id="WP_010932952.1">
    <property type="nucleotide sequence ID" value="NC_002932.3"/>
</dbReference>
<dbReference type="Pfam" id="PF14366">
    <property type="entry name" value="DUF4410"/>
    <property type="match status" value="1"/>
</dbReference>
<dbReference type="PROSITE" id="PS51257">
    <property type="entry name" value="PROKAR_LIPOPROTEIN"/>
    <property type="match status" value="1"/>
</dbReference>
<dbReference type="InterPro" id="IPR025522">
    <property type="entry name" value="DUF4410"/>
</dbReference>
<dbReference type="AlphaFoldDB" id="Q8KCX4"/>
<keyword evidence="1" id="KW-0732">Signal</keyword>